<dbReference type="PANTHER" id="PTHR33215:SF13">
    <property type="entry name" value="PROTEIN DISTAL ANTENNA"/>
    <property type="match status" value="1"/>
</dbReference>
<dbReference type="Proteomes" id="UP000381693">
    <property type="component" value="Unassembled WGS sequence"/>
</dbReference>
<dbReference type="Gene3D" id="1.10.10.60">
    <property type="entry name" value="Homeodomain-like"/>
    <property type="match status" value="1"/>
</dbReference>
<dbReference type="OrthoDB" id="196838at2"/>
<dbReference type="RefSeq" id="WP_142525259.1">
    <property type="nucleotide sequence ID" value="NZ_CABFUZ020000126.1"/>
</dbReference>
<accession>A0A5E6MC30</accession>
<dbReference type="InterPro" id="IPR051839">
    <property type="entry name" value="RD_transcriptional_regulator"/>
</dbReference>
<proteinExistence type="predicted"/>
<dbReference type="GO" id="GO:0003677">
    <property type="term" value="F:DNA binding"/>
    <property type="evidence" value="ECO:0007669"/>
    <property type="project" value="InterPro"/>
</dbReference>
<dbReference type="AlphaFoldDB" id="A0A5E6MC30"/>
<reference evidence="2" key="1">
    <citation type="submission" date="2019-09" db="EMBL/GenBank/DDBJ databases">
        <authorList>
            <person name="Cremers G."/>
        </authorList>
    </citation>
    <scope>NUCLEOTIDE SEQUENCE [LARGE SCALE GENOMIC DNA]</scope>
    <source>
        <strain evidence="2">3B</strain>
    </source>
</reference>
<evidence type="ECO:0008006" key="4">
    <source>
        <dbReference type="Google" id="ProtNLM"/>
    </source>
</evidence>
<keyword evidence="1" id="KW-0175">Coiled coil</keyword>
<dbReference type="EMBL" id="CABFUZ020000126">
    <property type="protein sequence ID" value="VVM06779.1"/>
    <property type="molecule type" value="Genomic_DNA"/>
</dbReference>
<dbReference type="SUPFAM" id="SSF46689">
    <property type="entry name" value="Homeodomain-like"/>
    <property type="match status" value="1"/>
</dbReference>
<evidence type="ECO:0000313" key="3">
    <source>
        <dbReference type="Proteomes" id="UP000381693"/>
    </source>
</evidence>
<keyword evidence="3" id="KW-1185">Reference proteome</keyword>
<organism evidence="2 3">
    <name type="scientific">Methylacidimicrobium cyclopophantes</name>
    <dbReference type="NCBI Taxonomy" id="1041766"/>
    <lineage>
        <taxon>Bacteria</taxon>
        <taxon>Pseudomonadati</taxon>
        <taxon>Verrucomicrobiota</taxon>
        <taxon>Methylacidimicrobium</taxon>
    </lineage>
</organism>
<evidence type="ECO:0000313" key="2">
    <source>
        <dbReference type="EMBL" id="VVM06779.1"/>
    </source>
</evidence>
<dbReference type="InterPro" id="IPR002514">
    <property type="entry name" value="Transposase_8"/>
</dbReference>
<dbReference type="InterPro" id="IPR009057">
    <property type="entry name" value="Homeodomain-like_sf"/>
</dbReference>
<evidence type="ECO:0000256" key="1">
    <source>
        <dbReference type="SAM" id="Coils"/>
    </source>
</evidence>
<dbReference type="GO" id="GO:0006313">
    <property type="term" value="P:DNA transposition"/>
    <property type="evidence" value="ECO:0007669"/>
    <property type="project" value="InterPro"/>
</dbReference>
<protein>
    <recommendedName>
        <fullName evidence="4">Transposase</fullName>
    </recommendedName>
</protein>
<name>A0A5E6MC30_9BACT</name>
<dbReference type="GO" id="GO:0004803">
    <property type="term" value="F:transposase activity"/>
    <property type="evidence" value="ECO:0007669"/>
    <property type="project" value="InterPro"/>
</dbReference>
<comment type="caution">
    <text evidence="2">The sequence shown here is derived from an EMBL/GenBank/DDBJ whole genome shotgun (WGS) entry which is preliminary data.</text>
</comment>
<sequence>MKDEKNSKCARRYDREFKEHAVALVQGGRRITEVARDLGVSQWSLSRWVTDIRSGRAWIDPKTLAAESLEQRELRRLRQENDYLRRQRDILKKALGILSAEMPAGDMR</sequence>
<feature type="coiled-coil region" evidence="1">
    <location>
        <begin position="67"/>
        <end position="94"/>
    </location>
</feature>
<dbReference type="PANTHER" id="PTHR33215">
    <property type="entry name" value="PROTEIN DISTAL ANTENNA"/>
    <property type="match status" value="1"/>
</dbReference>
<dbReference type="Pfam" id="PF01527">
    <property type="entry name" value="HTH_Tnp_1"/>
    <property type="match status" value="1"/>
</dbReference>
<gene>
    <name evidence="2" type="ORF">MAMC_01235</name>
</gene>